<dbReference type="RefSeq" id="WP_306890295.1">
    <property type="nucleotide sequence ID" value="NZ_JAUSVR010000007.1"/>
</dbReference>
<dbReference type="Gene3D" id="1.10.287.470">
    <property type="entry name" value="Helix hairpin bin"/>
    <property type="match status" value="2"/>
</dbReference>
<evidence type="ECO:0000256" key="2">
    <source>
        <dbReference type="ARBA" id="ARBA00022692"/>
    </source>
</evidence>
<dbReference type="Pfam" id="PF25963">
    <property type="entry name" value="Beta-barrel_AAEA"/>
    <property type="match status" value="1"/>
</dbReference>
<evidence type="ECO:0000259" key="7">
    <source>
        <dbReference type="Pfam" id="PF25917"/>
    </source>
</evidence>
<keyword evidence="5" id="KW-0175">Coiled coil</keyword>
<dbReference type="PANTHER" id="PTHR30386">
    <property type="entry name" value="MEMBRANE FUSION SUBUNIT OF EMRAB-TOLC MULTIDRUG EFFLUX PUMP"/>
    <property type="match status" value="1"/>
</dbReference>
<accession>A0ABU0LSD5</accession>
<protein>
    <submittedName>
        <fullName evidence="9">Multidrug efflux system membrane fusion protein</fullName>
    </submittedName>
</protein>
<evidence type="ECO:0000259" key="8">
    <source>
        <dbReference type="Pfam" id="PF25963"/>
    </source>
</evidence>
<keyword evidence="3 6" id="KW-1133">Transmembrane helix</keyword>
<name>A0ABU0LSD5_9HYPH</name>
<comment type="caution">
    <text evidence="9">The sequence shown here is derived from an EMBL/GenBank/DDBJ whole genome shotgun (WGS) entry which is preliminary data.</text>
</comment>
<feature type="domain" description="Multidrug resistance protein MdtA-like barrel-sandwich hybrid" evidence="7">
    <location>
        <begin position="61"/>
        <end position="241"/>
    </location>
</feature>
<dbReference type="Gene3D" id="2.40.50.100">
    <property type="match status" value="1"/>
</dbReference>
<keyword evidence="2 6" id="KW-0812">Transmembrane</keyword>
<evidence type="ECO:0000256" key="6">
    <source>
        <dbReference type="SAM" id="Phobius"/>
    </source>
</evidence>
<evidence type="ECO:0000256" key="4">
    <source>
        <dbReference type="ARBA" id="ARBA00023136"/>
    </source>
</evidence>
<dbReference type="Proteomes" id="UP001235094">
    <property type="component" value="Unassembled WGS sequence"/>
</dbReference>
<feature type="domain" description="p-hydroxybenzoic acid efflux pump subunit AaeA-like beta-barrel" evidence="8">
    <location>
        <begin position="247"/>
        <end position="339"/>
    </location>
</feature>
<feature type="coiled-coil region" evidence="5">
    <location>
        <begin position="98"/>
        <end position="125"/>
    </location>
</feature>
<evidence type="ECO:0000313" key="10">
    <source>
        <dbReference type="Proteomes" id="UP001235094"/>
    </source>
</evidence>
<evidence type="ECO:0000256" key="5">
    <source>
        <dbReference type="SAM" id="Coils"/>
    </source>
</evidence>
<dbReference type="EMBL" id="JAUSVR010000007">
    <property type="protein sequence ID" value="MDQ0511601.1"/>
    <property type="molecule type" value="Genomic_DNA"/>
</dbReference>
<evidence type="ECO:0000256" key="3">
    <source>
        <dbReference type="ARBA" id="ARBA00022989"/>
    </source>
</evidence>
<feature type="transmembrane region" description="Helical" evidence="6">
    <location>
        <begin position="20"/>
        <end position="39"/>
    </location>
</feature>
<comment type="subcellular location">
    <subcellularLocation>
        <location evidence="1">Membrane</location>
        <topology evidence="1">Single-pass membrane protein</topology>
    </subcellularLocation>
</comment>
<dbReference type="Pfam" id="PF25917">
    <property type="entry name" value="BSH_RND"/>
    <property type="match status" value="1"/>
</dbReference>
<gene>
    <name evidence="9" type="ORF">QOZ99_002500</name>
</gene>
<sequence>MMRPQARAGPEIRFLMLNRLLRHPVMLIVGVVVGLFALYEISVRYVAYTADAYVMSNVIVLSSEIEGPISTLAVQNNQPVEAGQLLFEIEKTPYRLKVQQTQAALAQAEADLDLARDEVKASQAGVGSAQAVLTNAQAQLGRIKSLNNEGFSTEASLDVATRDVATATANVLTAQAALDVANRRVAVAGAVIASAQADLARAQYEFSKTTVTAPSAGRVAPFVTRKGDYLQPGTEVLAVVTGDRRRVVANVFERHLARIRLGQHVWLTLGSDPWVIHHGRVSGIAAGISRSPNNPQVVPYIEPTTDWVRLPRRFPIEITLDEWPADLGLFNGADARVLIRF</sequence>
<organism evidence="9 10">
    <name type="scientific">Ancylobacter amanitiformis</name>
    <dbReference type="NCBI Taxonomy" id="217069"/>
    <lineage>
        <taxon>Bacteria</taxon>
        <taxon>Pseudomonadati</taxon>
        <taxon>Pseudomonadota</taxon>
        <taxon>Alphaproteobacteria</taxon>
        <taxon>Hyphomicrobiales</taxon>
        <taxon>Xanthobacteraceae</taxon>
        <taxon>Ancylobacter</taxon>
    </lineage>
</organism>
<dbReference type="Gene3D" id="2.40.30.170">
    <property type="match status" value="1"/>
</dbReference>
<reference evidence="9 10" key="1">
    <citation type="submission" date="2023-07" db="EMBL/GenBank/DDBJ databases">
        <title>Genomic Encyclopedia of Type Strains, Phase IV (KMG-IV): sequencing the most valuable type-strain genomes for metagenomic binning, comparative biology and taxonomic classification.</title>
        <authorList>
            <person name="Goeker M."/>
        </authorList>
    </citation>
    <scope>NUCLEOTIDE SEQUENCE [LARGE SCALE GENOMIC DNA]</scope>
    <source>
        <strain evidence="9 10">DSM 15561</strain>
    </source>
</reference>
<dbReference type="InterPro" id="IPR050739">
    <property type="entry name" value="MFP"/>
</dbReference>
<dbReference type="PANTHER" id="PTHR30386:SF26">
    <property type="entry name" value="TRANSPORT PROTEIN COMB"/>
    <property type="match status" value="1"/>
</dbReference>
<keyword evidence="10" id="KW-1185">Reference proteome</keyword>
<evidence type="ECO:0000256" key="1">
    <source>
        <dbReference type="ARBA" id="ARBA00004167"/>
    </source>
</evidence>
<keyword evidence="4 6" id="KW-0472">Membrane</keyword>
<evidence type="ECO:0000313" key="9">
    <source>
        <dbReference type="EMBL" id="MDQ0511601.1"/>
    </source>
</evidence>
<dbReference type="InterPro" id="IPR058634">
    <property type="entry name" value="AaeA-lik-b-barrel"/>
</dbReference>
<dbReference type="InterPro" id="IPR058625">
    <property type="entry name" value="MdtA-like_BSH"/>
</dbReference>
<proteinExistence type="predicted"/>
<dbReference type="SUPFAM" id="SSF111369">
    <property type="entry name" value="HlyD-like secretion proteins"/>
    <property type="match status" value="3"/>
</dbReference>